<organism evidence="6 7">
    <name type="scientific">Solidesulfovibrio carbinolicus</name>
    <dbReference type="NCBI Taxonomy" id="296842"/>
    <lineage>
        <taxon>Bacteria</taxon>
        <taxon>Pseudomonadati</taxon>
        <taxon>Thermodesulfobacteriota</taxon>
        <taxon>Desulfovibrionia</taxon>
        <taxon>Desulfovibrionales</taxon>
        <taxon>Desulfovibrionaceae</taxon>
        <taxon>Solidesulfovibrio</taxon>
    </lineage>
</organism>
<protein>
    <submittedName>
        <fullName evidence="6">Signal peptide peptidase SppA</fullName>
    </submittedName>
</protein>
<keyword evidence="7" id="KW-1185">Reference proteome</keyword>
<reference evidence="6 7" key="1">
    <citation type="submission" date="2018-02" db="EMBL/GenBank/DDBJ databases">
        <title>Genome sequence of Desulfovibrio carbinolicus DSM 3852.</title>
        <authorList>
            <person name="Wilbanks E."/>
            <person name="Skennerton C.T."/>
            <person name="Orphan V.J."/>
        </authorList>
    </citation>
    <scope>NUCLEOTIDE SEQUENCE [LARGE SCALE GENOMIC DNA]</scope>
    <source>
        <strain evidence="6 7">DSM 3852</strain>
    </source>
</reference>
<dbReference type="Proteomes" id="UP000293296">
    <property type="component" value="Chromosome"/>
</dbReference>
<dbReference type="PANTHER" id="PTHR42987:SF4">
    <property type="entry name" value="PROTEASE SOHB-RELATED"/>
    <property type="match status" value="1"/>
</dbReference>
<evidence type="ECO:0000313" key="6">
    <source>
        <dbReference type="EMBL" id="QAZ65994.1"/>
    </source>
</evidence>
<dbReference type="InterPro" id="IPR029045">
    <property type="entry name" value="ClpP/crotonase-like_dom_sf"/>
</dbReference>
<evidence type="ECO:0000256" key="3">
    <source>
        <dbReference type="ARBA" id="ARBA00022801"/>
    </source>
</evidence>
<comment type="similarity">
    <text evidence="1">Belongs to the peptidase S49 family.</text>
</comment>
<keyword evidence="2" id="KW-0645">Protease</keyword>
<evidence type="ECO:0000256" key="2">
    <source>
        <dbReference type="ARBA" id="ARBA00022670"/>
    </source>
</evidence>
<dbReference type="SUPFAM" id="SSF52096">
    <property type="entry name" value="ClpP/crotonase"/>
    <property type="match status" value="1"/>
</dbReference>
<evidence type="ECO:0000313" key="7">
    <source>
        <dbReference type="Proteomes" id="UP000293296"/>
    </source>
</evidence>
<dbReference type="InterPro" id="IPR047272">
    <property type="entry name" value="S49_SppA_C"/>
</dbReference>
<dbReference type="InterPro" id="IPR002142">
    <property type="entry name" value="Peptidase_S49"/>
</dbReference>
<dbReference type="Gene3D" id="3.90.226.10">
    <property type="entry name" value="2-enoyl-CoA Hydratase, Chain A, domain 1"/>
    <property type="match status" value="2"/>
</dbReference>
<dbReference type="KEGG" id="dcb:C3Y92_01545"/>
<dbReference type="NCBIfam" id="TIGR00706">
    <property type="entry name" value="SppA_dom"/>
    <property type="match status" value="1"/>
</dbReference>
<dbReference type="InterPro" id="IPR004635">
    <property type="entry name" value="Pept_S49_SppA"/>
</dbReference>
<keyword evidence="4" id="KW-0720">Serine protease</keyword>
<dbReference type="EMBL" id="CP026538">
    <property type="protein sequence ID" value="QAZ65994.1"/>
    <property type="molecule type" value="Genomic_DNA"/>
</dbReference>
<evidence type="ECO:0000256" key="1">
    <source>
        <dbReference type="ARBA" id="ARBA00008683"/>
    </source>
</evidence>
<evidence type="ECO:0000256" key="4">
    <source>
        <dbReference type="ARBA" id="ARBA00022825"/>
    </source>
</evidence>
<dbReference type="OrthoDB" id="9764363at2"/>
<gene>
    <name evidence="6" type="primary">sppA</name>
    <name evidence="6" type="ORF">C3Y92_01545</name>
</gene>
<sequence length="312" mass="32811">MPSANQPLSVRRPALFGCLIAVAAVILVFGIAAAFGVFGHDEEGESLLGLAEARIGVVRVEGPINDAEEVVAFIRKLREDDTVKGVILRINSPGGAFGPSQEMYMAVKRLRAKKPVVASFSAVAASGGYYAACAADRIFSNPGSITGSIGVITQLANARELMQKLGLSMDSLTTGKLKDAGSPFKQLSDEQRAYLEGLINDLNAQFSGDVAKERKLSPEAIALIADGRAMTGARAQAIGLVDDLGGQEEAVGYLKKELGLKGEVPLFKGPKKKNSFFEKLSSSLPLVDPRGAAALAALADALEGRQSLPELR</sequence>
<evidence type="ECO:0000259" key="5">
    <source>
        <dbReference type="Pfam" id="PF01343"/>
    </source>
</evidence>
<dbReference type="CDD" id="cd07023">
    <property type="entry name" value="S49_Sppa_N_C"/>
    <property type="match status" value="1"/>
</dbReference>
<name>A0A4P6HI07_9BACT</name>
<accession>A0A4P6HI07</accession>
<dbReference type="GO" id="GO:0008236">
    <property type="term" value="F:serine-type peptidase activity"/>
    <property type="evidence" value="ECO:0007669"/>
    <property type="project" value="UniProtKB-KW"/>
</dbReference>
<dbReference type="Pfam" id="PF01343">
    <property type="entry name" value="Peptidase_S49"/>
    <property type="match status" value="1"/>
</dbReference>
<dbReference type="AlphaFoldDB" id="A0A4P6HI07"/>
<keyword evidence="3" id="KW-0378">Hydrolase</keyword>
<feature type="domain" description="Peptidase S49" evidence="5">
    <location>
        <begin position="109"/>
        <end position="260"/>
    </location>
</feature>
<dbReference type="GO" id="GO:0006508">
    <property type="term" value="P:proteolysis"/>
    <property type="evidence" value="ECO:0007669"/>
    <property type="project" value="UniProtKB-KW"/>
</dbReference>
<dbReference type="RefSeq" id="WP_129348845.1">
    <property type="nucleotide sequence ID" value="NZ_CP026538.1"/>
</dbReference>
<dbReference type="PANTHER" id="PTHR42987">
    <property type="entry name" value="PEPTIDASE S49"/>
    <property type="match status" value="1"/>
</dbReference>
<proteinExistence type="inferred from homology"/>